<dbReference type="Proteomes" id="UP001596302">
    <property type="component" value="Unassembled WGS sequence"/>
</dbReference>
<evidence type="ECO:0000256" key="2">
    <source>
        <dbReference type="SAM" id="MobiDB-lite"/>
    </source>
</evidence>
<dbReference type="PANTHER" id="PTHR43681">
    <property type="entry name" value="TRANSMEMBRANE GTPASE FZO"/>
    <property type="match status" value="1"/>
</dbReference>
<keyword evidence="3" id="KW-1133">Transmembrane helix</keyword>
<dbReference type="Pfam" id="PF00350">
    <property type="entry name" value="Dynamin_N"/>
    <property type="match status" value="1"/>
</dbReference>
<comment type="caution">
    <text evidence="5">The sequence shown here is derived from an EMBL/GenBank/DDBJ whole genome shotgun (WGS) entry which is preliminary data.</text>
</comment>
<reference evidence="6" key="1">
    <citation type="journal article" date="2019" name="Int. J. Syst. Evol. Microbiol.">
        <title>The Global Catalogue of Microorganisms (GCM) 10K type strain sequencing project: providing services to taxonomists for standard genome sequencing and annotation.</title>
        <authorList>
            <consortium name="The Broad Institute Genomics Platform"/>
            <consortium name="The Broad Institute Genome Sequencing Center for Infectious Disease"/>
            <person name="Wu L."/>
            <person name="Ma J."/>
        </authorList>
    </citation>
    <scope>NUCLEOTIDE SEQUENCE [LARGE SCALE GENOMIC DNA]</scope>
    <source>
        <strain evidence="6">CCM 8391</strain>
    </source>
</reference>
<dbReference type="EMBL" id="JBHSQW010000044">
    <property type="protein sequence ID" value="MFC5996779.1"/>
    <property type="molecule type" value="Genomic_DNA"/>
</dbReference>
<feature type="region of interest" description="Disordered" evidence="2">
    <location>
        <begin position="604"/>
        <end position="635"/>
    </location>
</feature>
<keyword evidence="3" id="KW-0472">Membrane</keyword>
<feature type="coiled-coil region" evidence="1">
    <location>
        <begin position="313"/>
        <end position="340"/>
    </location>
</feature>
<keyword evidence="6" id="KW-1185">Reference proteome</keyword>
<evidence type="ECO:0000256" key="3">
    <source>
        <dbReference type="SAM" id="Phobius"/>
    </source>
</evidence>
<evidence type="ECO:0000313" key="5">
    <source>
        <dbReference type="EMBL" id="MFC5996779.1"/>
    </source>
</evidence>
<organism evidence="5 6">
    <name type="scientific">Pseudonocardia hispaniensis</name>
    <dbReference type="NCBI Taxonomy" id="904933"/>
    <lineage>
        <taxon>Bacteria</taxon>
        <taxon>Bacillati</taxon>
        <taxon>Actinomycetota</taxon>
        <taxon>Actinomycetes</taxon>
        <taxon>Pseudonocardiales</taxon>
        <taxon>Pseudonocardiaceae</taxon>
        <taxon>Pseudonocardia</taxon>
    </lineage>
</organism>
<feature type="coiled-coil region" evidence="1">
    <location>
        <begin position="546"/>
        <end position="595"/>
    </location>
</feature>
<evidence type="ECO:0000313" key="6">
    <source>
        <dbReference type="Proteomes" id="UP001596302"/>
    </source>
</evidence>
<evidence type="ECO:0000259" key="4">
    <source>
        <dbReference type="Pfam" id="PF00350"/>
    </source>
</evidence>
<proteinExistence type="predicted"/>
<accession>A0ABW1J7H2</accession>
<dbReference type="Gene3D" id="3.40.50.300">
    <property type="entry name" value="P-loop containing nucleotide triphosphate hydrolases"/>
    <property type="match status" value="1"/>
</dbReference>
<keyword evidence="3" id="KW-0812">Transmembrane</keyword>
<feature type="compositionally biased region" description="Low complexity" evidence="2">
    <location>
        <begin position="604"/>
        <end position="629"/>
    </location>
</feature>
<dbReference type="InterPro" id="IPR045063">
    <property type="entry name" value="Dynamin_N"/>
</dbReference>
<dbReference type="InterPro" id="IPR027417">
    <property type="entry name" value="P-loop_NTPase"/>
</dbReference>
<dbReference type="SUPFAM" id="SSF52540">
    <property type="entry name" value="P-loop containing nucleoside triphosphate hydrolases"/>
    <property type="match status" value="1"/>
</dbReference>
<feature type="transmembrane region" description="Helical" evidence="3">
    <location>
        <begin position="468"/>
        <end position="496"/>
    </location>
</feature>
<dbReference type="InterPro" id="IPR051943">
    <property type="entry name" value="TRAFAC_Dynamin-like_GTPase"/>
</dbReference>
<protein>
    <submittedName>
        <fullName evidence="5">Dynamin family protein</fullName>
    </submittedName>
</protein>
<sequence>MAPTAPVEVVDSALAAVARYDRPDLEARLRQARARLTDDSVRVLVVGEFKQGKSMLVNGLVGAPVCPVADDVATAVPTVVRHAETVTVTAVRVLNPEADPAEQRTERVEVPAEELADHVGEGGNPGNRRGLACVEVGVPRPILAGGLELVDTPGVGGLSSVHGSATMAALPSADAILLVSDASQEYTEPELTFLRQAVAVCPNVACVLTKNDLYPEWRRVAELDEGHLAAIGIGAPLFPVSSTLRWQAVLDNDSALNEESGYPALVRYLRRRVLGQADRLGRRSTAQDVLAVTGQLAEGLRAEQAARRDPESVHELVVRLTEAQQRATELRERSARWQQTLGDGVADLNADIDHDLRERMREIARVAEDTLTEGGDPTKTWDEFSRWVQQEVAAAASANFVWATQRARWLARRVAEHFSEDSDQLVPTLRSEAIVAQRTVQPLTLREVQPWGIGQKALTGLRGSYTGMLMFGMLGTLVGLTSVVNPLSIGAGIVLGGKAIGEERKRLVTRRQNEAKTAVRRHIDDVIFQVGKDSRDRLRALQRELRDHFTEQAEQAKRSLQEAVRAAESSVKASKADQERRLREIPAELAKLEEVRRAAKALLQPATAAQPAAQPAAAPAAQDAGSPAPERVQAG</sequence>
<gene>
    <name evidence="5" type="ORF">ACFQE5_21460</name>
</gene>
<feature type="domain" description="Dynamin N-terminal" evidence="4">
    <location>
        <begin position="43"/>
        <end position="200"/>
    </location>
</feature>
<evidence type="ECO:0000256" key="1">
    <source>
        <dbReference type="SAM" id="Coils"/>
    </source>
</evidence>
<dbReference type="PANTHER" id="PTHR43681:SF1">
    <property type="entry name" value="SARCALUMENIN"/>
    <property type="match status" value="1"/>
</dbReference>
<keyword evidence="1" id="KW-0175">Coiled coil</keyword>
<name>A0ABW1J7H2_9PSEU</name>
<dbReference type="RefSeq" id="WP_379587606.1">
    <property type="nucleotide sequence ID" value="NZ_JBHSQW010000044.1"/>
</dbReference>